<dbReference type="GO" id="GO:0008270">
    <property type="term" value="F:zinc ion binding"/>
    <property type="evidence" value="ECO:0007669"/>
    <property type="project" value="UniProtKB-KW"/>
</dbReference>
<feature type="compositionally biased region" description="Low complexity" evidence="6">
    <location>
        <begin position="221"/>
        <end position="233"/>
    </location>
</feature>
<evidence type="ECO:0000256" key="2">
    <source>
        <dbReference type="ARBA" id="ARBA00022723"/>
    </source>
</evidence>
<dbReference type="Pfam" id="PF22968">
    <property type="entry name" value="RNF34L-like_3rd"/>
    <property type="match status" value="1"/>
</dbReference>
<feature type="region of interest" description="Disordered" evidence="6">
    <location>
        <begin position="181"/>
        <end position="274"/>
    </location>
</feature>
<dbReference type="InterPro" id="IPR013083">
    <property type="entry name" value="Znf_RING/FYVE/PHD"/>
</dbReference>
<dbReference type="GO" id="GO:0070936">
    <property type="term" value="P:protein K48-linked ubiquitination"/>
    <property type="evidence" value="ECO:0007669"/>
    <property type="project" value="TreeGrafter"/>
</dbReference>
<organism evidence="9 10">
    <name type="scientific">Candidula unifasciata</name>
    <dbReference type="NCBI Taxonomy" id="100452"/>
    <lineage>
        <taxon>Eukaryota</taxon>
        <taxon>Metazoa</taxon>
        <taxon>Spiralia</taxon>
        <taxon>Lophotrochozoa</taxon>
        <taxon>Mollusca</taxon>
        <taxon>Gastropoda</taxon>
        <taxon>Heterobranchia</taxon>
        <taxon>Euthyneura</taxon>
        <taxon>Panpulmonata</taxon>
        <taxon>Eupulmonata</taxon>
        <taxon>Stylommatophora</taxon>
        <taxon>Helicina</taxon>
        <taxon>Helicoidea</taxon>
        <taxon>Geomitridae</taxon>
        <taxon>Candidula</taxon>
    </lineage>
</organism>
<evidence type="ECO:0000313" key="9">
    <source>
        <dbReference type="EMBL" id="CAG5116942.1"/>
    </source>
</evidence>
<feature type="domain" description="FYVE-type" evidence="8">
    <location>
        <begin position="59"/>
        <end position="108"/>
    </location>
</feature>
<proteinExistence type="predicted"/>
<keyword evidence="10" id="KW-1185">Reference proteome</keyword>
<dbReference type="InterPro" id="IPR051728">
    <property type="entry name" value="RING-FYVE_E3_ubiquitin-ligase"/>
</dbReference>
<evidence type="ECO:0000259" key="7">
    <source>
        <dbReference type="PROSITE" id="PS50089"/>
    </source>
</evidence>
<reference evidence="9" key="1">
    <citation type="submission" date="2021-04" db="EMBL/GenBank/DDBJ databases">
        <authorList>
            <consortium name="Molecular Ecology Group"/>
        </authorList>
    </citation>
    <scope>NUCLEOTIDE SEQUENCE</scope>
</reference>
<dbReference type="SMART" id="SM00184">
    <property type="entry name" value="RING"/>
    <property type="match status" value="2"/>
</dbReference>
<feature type="domain" description="RING-type" evidence="7">
    <location>
        <begin position="481"/>
        <end position="516"/>
    </location>
</feature>
<feature type="compositionally biased region" description="Polar residues" evidence="6">
    <location>
        <begin position="8"/>
        <end position="40"/>
    </location>
</feature>
<dbReference type="PROSITE" id="PS50178">
    <property type="entry name" value="ZF_FYVE"/>
    <property type="match status" value="1"/>
</dbReference>
<name>A0A8S3YN35_9EUPU</name>
<keyword evidence="3 5" id="KW-0863">Zinc-finger</keyword>
<dbReference type="Pfam" id="PF13920">
    <property type="entry name" value="zf-C3HC4_3"/>
    <property type="match status" value="1"/>
</dbReference>
<dbReference type="Gene3D" id="3.30.40.10">
    <property type="entry name" value="Zinc/RING finger domain, C3HC4 (zinc finger)"/>
    <property type="match status" value="1"/>
</dbReference>
<dbReference type="GO" id="GO:0061630">
    <property type="term" value="F:ubiquitin protein ligase activity"/>
    <property type="evidence" value="ECO:0007669"/>
    <property type="project" value="TreeGrafter"/>
</dbReference>
<evidence type="ECO:0008006" key="11">
    <source>
        <dbReference type="Google" id="ProtNLM"/>
    </source>
</evidence>
<dbReference type="InterPro" id="IPR011011">
    <property type="entry name" value="Znf_FYVE_PHD"/>
</dbReference>
<gene>
    <name evidence="9" type="ORF">CUNI_LOCUS2500</name>
</gene>
<accession>A0A8S3YN35</accession>
<keyword evidence="2" id="KW-0479">Metal-binding</keyword>
<feature type="region of interest" description="Disordered" evidence="6">
    <location>
        <begin position="1"/>
        <end position="47"/>
    </location>
</feature>
<dbReference type="PANTHER" id="PTHR14879">
    <property type="entry name" value="CASPASE REGULATOR, RING FINGER DOMAIN-CONTAINING"/>
    <property type="match status" value="1"/>
</dbReference>
<dbReference type="EMBL" id="CAJHNH020000324">
    <property type="protein sequence ID" value="CAG5116942.1"/>
    <property type="molecule type" value="Genomic_DNA"/>
</dbReference>
<dbReference type="InterPro" id="IPR055111">
    <property type="entry name" value="RNF34_RFFL_HeH"/>
</dbReference>
<keyword evidence="4" id="KW-0862">Zinc</keyword>
<dbReference type="SUPFAM" id="SSF57850">
    <property type="entry name" value="RING/U-box"/>
    <property type="match status" value="1"/>
</dbReference>
<evidence type="ECO:0000256" key="6">
    <source>
        <dbReference type="SAM" id="MobiDB-lite"/>
    </source>
</evidence>
<comment type="subcellular location">
    <subcellularLocation>
        <location evidence="1">Cell membrane</location>
        <topology evidence="1">Peripheral membrane protein</topology>
    </subcellularLocation>
</comment>
<evidence type="ECO:0000313" key="10">
    <source>
        <dbReference type="Proteomes" id="UP000678393"/>
    </source>
</evidence>
<evidence type="ECO:0000256" key="4">
    <source>
        <dbReference type="ARBA" id="ARBA00022833"/>
    </source>
</evidence>
<feature type="region of interest" description="Disordered" evidence="6">
    <location>
        <begin position="412"/>
        <end position="472"/>
    </location>
</feature>
<feature type="compositionally biased region" description="Pro residues" evidence="6">
    <location>
        <begin position="234"/>
        <end position="244"/>
    </location>
</feature>
<feature type="compositionally biased region" description="Polar residues" evidence="6">
    <location>
        <begin position="248"/>
        <end position="264"/>
    </location>
</feature>
<feature type="compositionally biased region" description="Polar residues" evidence="6">
    <location>
        <begin position="197"/>
        <end position="218"/>
    </location>
</feature>
<dbReference type="AlphaFoldDB" id="A0A8S3YN35"/>
<feature type="compositionally biased region" description="Low complexity" evidence="6">
    <location>
        <begin position="181"/>
        <end position="196"/>
    </location>
</feature>
<dbReference type="OrthoDB" id="3045089at2759"/>
<evidence type="ECO:0000256" key="3">
    <source>
        <dbReference type="ARBA" id="ARBA00022771"/>
    </source>
</evidence>
<protein>
    <recommendedName>
        <fullName evidence="11">E3 ubiquitin-protein ligase RNF34</fullName>
    </recommendedName>
</protein>
<evidence type="ECO:0000259" key="8">
    <source>
        <dbReference type="PROSITE" id="PS50178"/>
    </source>
</evidence>
<dbReference type="GO" id="GO:0043161">
    <property type="term" value="P:proteasome-mediated ubiquitin-dependent protein catabolic process"/>
    <property type="evidence" value="ECO:0007669"/>
    <property type="project" value="TreeGrafter"/>
</dbReference>
<dbReference type="Gene3D" id="1.10.720.140">
    <property type="match status" value="1"/>
</dbReference>
<sequence length="528" mass="58790">MGAGAVSGHSQGTAGGTQNQENQFRNSDNLRRTSQTTLPTARSDVRKHSLPTLQMKMSCDRCSVNFSLFKRKKYCQECHRYFCSTCLPKPNSSSTVGRQCSKCRLLMSGHFSRDDLLTWKVNDMKCFLNVRNISTKDCREKHDLVELVLARFCTLSRQSIQDQEEHEILVRQMAAHVRDISSVSVSSSSGTSNNNSPLSQKSSQARPLSRQPDTSEATGDNLASTSSLASTAPPTNPLPSPPGEPRTDSSAAGSSGVWSETTASHRVPEEPQGIHFELNNDNLQEFLESMERIQELIRQHDTSGQDEPTEQPIRRMQLDDITEISHIDALSVRQLKELLVNNFVDYRGCCEKAELIQKTKRLWKDHQENKIRAQRIHNLEESAFETHKTNEPKEIVSTVIVQEELVVLSAAATTPESGTADEEETQTHNLPTGDDDTAEASTASSKTEMPAAEATTKGTKTTEPTTASSRELNEQRNDSLCHICMDTLIDCILLECGHMVTCTQCGKRLADCPVCRQYIVRVVRVFRS</sequence>
<evidence type="ECO:0000256" key="1">
    <source>
        <dbReference type="ARBA" id="ARBA00004202"/>
    </source>
</evidence>
<dbReference type="GO" id="GO:0005886">
    <property type="term" value="C:plasma membrane"/>
    <property type="evidence" value="ECO:0007669"/>
    <property type="project" value="UniProtKB-SubCell"/>
</dbReference>
<dbReference type="PROSITE" id="PS50089">
    <property type="entry name" value="ZF_RING_2"/>
    <property type="match status" value="1"/>
</dbReference>
<dbReference type="InterPro" id="IPR036361">
    <property type="entry name" value="SAP_dom_sf"/>
</dbReference>
<dbReference type="InterPro" id="IPR017455">
    <property type="entry name" value="Znf_FYVE-rel"/>
</dbReference>
<dbReference type="Pfam" id="PF23632">
    <property type="entry name" value="SAP_RNF34_RFFL"/>
    <property type="match status" value="1"/>
</dbReference>
<feature type="compositionally biased region" description="Low complexity" evidence="6">
    <location>
        <begin position="450"/>
        <end position="467"/>
    </location>
</feature>
<dbReference type="SUPFAM" id="SSF57903">
    <property type="entry name" value="FYVE/PHD zinc finger"/>
    <property type="match status" value="1"/>
</dbReference>
<dbReference type="PANTHER" id="PTHR14879:SF15">
    <property type="entry name" value="E3 UBIQUITIN-PROTEIN LIGASE RIFIFYLIN-LIKE PROTEIN"/>
    <property type="match status" value="1"/>
</dbReference>
<dbReference type="InterPro" id="IPR057299">
    <property type="entry name" value="RNF34_RFFL_SAP"/>
</dbReference>
<comment type="caution">
    <text evidence="9">The sequence shown here is derived from an EMBL/GenBank/DDBJ whole genome shotgun (WGS) entry which is preliminary data.</text>
</comment>
<evidence type="ECO:0000256" key="5">
    <source>
        <dbReference type="PROSITE-ProRule" id="PRU00175"/>
    </source>
</evidence>
<dbReference type="GO" id="GO:1902042">
    <property type="term" value="P:negative regulation of extrinsic apoptotic signaling pathway via death domain receptors"/>
    <property type="evidence" value="ECO:0007669"/>
    <property type="project" value="TreeGrafter"/>
</dbReference>
<dbReference type="CDD" id="cd15750">
    <property type="entry name" value="FYVE_CARP"/>
    <property type="match status" value="1"/>
</dbReference>
<dbReference type="Gene3D" id="1.10.720.30">
    <property type="entry name" value="SAP domain"/>
    <property type="match status" value="1"/>
</dbReference>
<dbReference type="InterPro" id="IPR001841">
    <property type="entry name" value="Znf_RING"/>
</dbReference>
<dbReference type="FunFam" id="3.30.40.10:FF:000110">
    <property type="entry name" value="E3 ubiquitin-protein ligase RNF34 isoform X1"/>
    <property type="match status" value="1"/>
</dbReference>
<dbReference type="Proteomes" id="UP000678393">
    <property type="component" value="Unassembled WGS sequence"/>
</dbReference>
<dbReference type="GO" id="GO:0005737">
    <property type="term" value="C:cytoplasm"/>
    <property type="evidence" value="ECO:0007669"/>
    <property type="project" value="TreeGrafter"/>
</dbReference>
<dbReference type="CDD" id="cd16500">
    <property type="entry name" value="RING-HC_CARP"/>
    <property type="match status" value="1"/>
</dbReference>
<dbReference type="SUPFAM" id="SSF68906">
    <property type="entry name" value="SAP domain"/>
    <property type="match status" value="1"/>
</dbReference>